<dbReference type="InterPro" id="IPR001387">
    <property type="entry name" value="Cro/C1-type_HTH"/>
</dbReference>
<dbReference type="SMART" id="SM00530">
    <property type="entry name" value="HTH_XRE"/>
    <property type="match status" value="1"/>
</dbReference>
<dbReference type="Proteomes" id="UP000016860">
    <property type="component" value="Unassembled WGS sequence"/>
</dbReference>
<gene>
    <name evidence="2" type="ORF">L323_09815</name>
</gene>
<sequence length="88" mass="10231">MTRNWLREIRKQSGYDSCEKLANQLGISGSHYTNIENGNRTPKPHTAKLIAKSLNFKKYGYDWTKFYSLTDQKEGKELDSIQETDKSK</sequence>
<organism evidence="2 3">
    <name type="scientific">Ruminiclostridium papyrosolvens C7</name>
    <dbReference type="NCBI Taxonomy" id="1330534"/>
    <lineage>
        <taxon>Bacteria</taxon>
        <taxon>Bacillati</taxon>
        <taxon>Bacillota</taxon>
        <taxon>Clostridia</taxon>
        <taxon>Eubacteriales</taxon>
        <taxon>Oscillospiraceae</taxon>
        <taxon>Ruminiclostridium</taxon>
    </lineage>
</organism>
<dbReference type="CDD" id="cd00093">
    <property type="entry name" value="HTH_XRE"/>
    <property type="match status" value="1"/>
</dbReference>
<reference evidence="2 3" key="1">
    <citation type="journal article" date="2013" name="Genome Announc.">
        <title>Draft Genome Sequence of the Cellulolytic Bacterium Clostridium papyrosolvens C7 (ATCC 700395).</title>
        <authorList>
            <person name="Zepeda V."/>
            <person name="Dassa B."/>
            <person name="Borovok I."/>
            <person name="Lamed R."/>
            <person name="Bayer E.A."/>
            <person name="Cate J.H."/>
        </authorList>
    </citation>
    <scope>NUCLEOTIDE SEQUENCE [LARGE SCALE GENOMIC DNA]</scope>
    <source>
        <strain evidence="2 3">C7</strain>
    </source>
</reference>
<proteinExistence type="predicted"/>
<dbReference type="Pfam" id="PF12844">
    <property type="entry name" value="HTH_19"/>
    <property type="match status" value="1"/>
</dbReference>
<evidence type="ECO:0000259" key="1">
    <source>
        <dbReference type="PROSITE" id="PS50943"/>
    </source>
</evidence>
<comment type="caution">
    <text evidence="2">The sequence shown here is derived from an EMBL/GenBank/DDBJ whole genome shotgun (WGS) entry which is preliminary data.</text>
</comment>
<evidence type="ECO:0000313" key="3">
    <source>
        <dbReference type="Proteomes" id="UP000016860"/>
    </source>
</evidence>
<dbReference type="STRING" id="1330534.L323_09815"/>
<evidence type="ECO:0000313" key="2">
    <source>
        <dbReference type="EMBL" id="EPR11942.1"/>
    </source>
</evidence>
<dbReference type="EMBL" id="ATAY01000031">
    <property type="protein sequence ID" value="EPR11942.1"/>
    <property type="molecule type" value="Genomic_DNA"/>
</dbReference>
<feature type="domain" description="HTH cro/C1-type" evidence="1">
    <location>
        <begin position="6"/>
        <end position="63"/>
    </location>
</feature>
<dbReference type="OrthoDB" id="1740022at2"/>
<name>U4R2L1_9FIRM</name>
<dbReference type="RefSeq" id="WP_020815496.1">
    <property type="nucleotide sequence ID" value="NZ_ATAY01000031.1"/>
</dbReference>
<dbReference type="InterPro" id="IPR010982">
    <property type="entry name" value="Lambda_DNA-bd_dom_sf"/>
</dbReference>
<dbReference type="SUPFAM" id="SSF47413">
    <property type="entry name" value="lambda repressor-like DNA-binding domains"/>
    <property type="match status" value="1"/>
</dbReference>
<dbReference type="GO" id="GO:0003677">
    <property type="term" value="F:DNA binding"/>
    <property type="evidence" value="ECO:0007669"/>
    <property type="project" value="InterPro"/>
</dbReference>
<protein>
    <submittedName>
        <fullName evidence="2">XRE family transcriptional regulator</fullName>
    </submittedName>
</protein>
<dbReference type="PROSITE" id="PS50943">
    <property type="entry name" value="HTH_CROC1"/>
    <property type="match status" value="1"/>
</dbReference>
<dbReference type="PATRIC" id="fig|1330534.3.peg.1960"/>
<dbReference type="AlphaFoldDB" id="U4R2L1"/>
<dbReference type="Gene3D" id="1.10.260.40">
    <property type="entry name" value="lambda repressor-like DNA-binding domains"/>
    <property type="match status" value="1"/>
</dbReference>
<accession>U4R2L1</accession>